<feature type="compositionally biased region" description="Pro residues" evidence="1">
    <location>
        <begin position="1"/>
        <end position="10"/>
    </location>
</feature>
<feature type="region of interest" description="Disordered" evidence="1">
    <location>
        <begin position="1"/>
        <end position="39"/>
    </location>
</feature>
<accession>A0ABR1DCM8</accession>
<feature type="compositionally biased region" description="Polar residues" evidence="1">
    <location>
        <begin position="78"/>
        <end position="90"/>
    </location>
</feature>
<evidence type="ECO:0000313" key="3">
    <source>
        <dbReference type="Proteomes" id="UP001303046"/>
    </source>
</evidence>
<feature type="region of interest" description="Disordered" evidence="1">
    <location>
        <begin position="78"/>
        <end position="106"/>
    </location>
</feature>
<organism evidence="2 3">
    <name type="scientific">Necator americanus</name>
    <name type="common">Human hookworm</name>
    <dbReference type="NCBI Taxonomy" id="51031"/>
    <lineage>
        <taxon>Eukaryota</taxon>
        <taxon>Metazoa</taxon>
        <taxon>Ecdysozoa</taxon>
        <taxon>Nematoda</taxon>
        <taxon>Chromadorea</taxon>
        <taxon>Rhabditida</taxon>
        <taxon>Rhabditina</taxon>
        <taxon>Rhabditomorpha</taxon>
        <taxon>Strongyloidea</taxon>
        <taxon>Ancylostomatidae</taxon>
        <taxon>Bunostominae</taxon>
        <taxon>Necator</taxon>
    </lineage>
</organism>
<gene>
    <name evidence="2" type="primary">Necator_chrIV.g14228</name>
    <name evidence="2" type="ORF">RB195_000934</name>
</gene>
<evidence type="ECO:0000256" key="1">
    <source>
        <dbReference type="SAM" id="MobiDB-lite"/>
    </source>
</evidence>
<proteinExistence type="predicted"/>
<keyword evidence="3" id="KW-1185">Reference proteome</keyword>
<dbReference type="EMBL" id="JAVFWL010000004">
    <property type="protein sequence ID" value="KAK6748015.1"/>
    <property type="molecule type" value="Genomic_DNA"/>
</dbReference>
<sequence>MYHPVGPPPRKMSENGNPGVHNRVPYKVGTPGVQAPHRSVSTESKAFLVEGEQAASVLSNLDEFKQCECGQSCNPSKPCSRRLSSSNTFNPKGLLLKTVNGRGDGR</sequence>
<name>A0ABR1DCM8_NECAM</name>
<protein>
    <submittedName>
        <fullName evidence="2">Uncharacterized protein</fullName>
    </submittedName>
</protein>
<comment type="caution">
    <text evidence="2">The sequence shown here is derived from an EMBL/GenBank/DDBJ whole genome shotgun (WGS) entry which is preliminary data.</text>
</comment>
<reference evidence="2 3" key="1">
    <citation type="submission" date="2023-08" db="EMBL/GenBank/DDBJ databases">
        <title>A Necator americanus chromosomal reference genome.</title>
        <authorList>
            <person name="Ilik V."/>
            <person name="Petrzelkova K.J."/>
            <person name="Pardy F."/>
            <person name="Fuh T."/>
            <person name="Niatou-Singa F.S."/>
            <person name="Gouil Q."/>
            <person name="Baker L."/>
            <person name="Ritchie M.E."/>
            <person name="Jex A.R."/>
            <person name="Gazzola D."/>
            <person name="Li H."/>
            <person name="Toshio Fujiwara R."/>
            <person name="Zhan B."/>
            <person name="Aroian R.V."/>
            <person name="Pafco B."/>
            <person name="Schwarz E.M."/>
        </authorList>
    </citation>
    <scope>NUCLEOTIDE SEQUENCE [LARGE SCALE GENOMIC DNA]</scope>
    <source>
        <strain evidence="2 3">Aroian</strain>
        <tissue evidence="2">Whole animal</tissue>
    </source>
</reference>
<evidence type="ECO:0000313" key="2">
    <source>
        <dbReference type="EMBL" id="KAK6748015.1"/>
    </source>
</evidence>
<dbReference type="Proteomes" id="UP001303046">
    <property type="component" value="Unassembled WGS sequence"/>
</dbReference>